<dbReference type="InterPro" id="IPR011990">
    <property type="entry name" value="TPR-like_helical_dom_sf"/>
</dbReference>
<dbReference type="InterPro" id="IPR019183">
    <property type="entry name" value="NAA25_NatB_aux_su"/>
</dbReference>
<evidence type="ECO:0000256" key="1">
    <source>
        <dbReference type="ARBA" id="ARBA00006298"/>
    </source>
</evidence>
<sequence>MSSALDRQIRPIYEALDTGSNKSAILACNKLLKKHPKNDLVKALKALALVRSQKVEESLVVCDEVLAAKPTDESTLAAMMHVLRGLGRHTDMVAMYEDAYRQQPTNEELGSQAFMANVRIGNWKAAQQIATKLHKQFRDDHYLYWSVMSAVLQANDPTTPPGIRPVLLKLALRLIASATTPSFYNADRFYLHLMILRDLEQYDDAYELLNNDIGKAICASSLVCDELRRDIWRRKGLVKEEGAHATNQITEAKDRNWLEFLAVLDATFAGSSDGSQDDVAGRIAETRTLFEQVADSDGRGDRSGRLALLELEKRAVAHGSAASRSTELLKEYFATFGDKLVCFEDLQPYVHLEGNLLADWTEFLTSQSSSFTSVAELNCYLNAQKLLRYNLSASEATAELEATRAVQYLQAYFDALKLGKELPDTELQPADDLALLSGQAFVSAWRASRDATCLYNAVAALEYASSRSKQSYKIRLLLIRIYRLLGAPSLALEHYRAINVKQIQNDTLAHLIMTRATLFSLSSVGDLTYSSEALESSQIYISNSQETAEYTVRAFAGEKYSQLPEFILFEERLDNSLQRDLTKIEHVRIRITHEPMNSDLVDMELIELKFIFDRLDLVHHDNRDFDVIPNYQPHSGPSFHEQTLLFDKQPGLGWLATYLRIYIKIFQSASDLDDDVEDKLLIGDRPKPSLDPDTKLPLKERLAQRKQEELDELTAEELSFLEYATALSDWLVPFHDYIRPPPAAVLAEAAKQTELKTGFPLKGYEPPKNGTATNGHAKKAEEPPALAETPEVVNKFFDDMSARFKEALDAGRLPPELLQLVTLTQEGFLVLALETQRFKPAAVIKQYRLGAMVQILKDIRTKAVAVLEEMSTALIKLAEDGATVDSRKAFVQACKPVWGASGLLDHDFVATISKKVTESRKQVLDGVGKGVVRVCKNHA</sequence>
<dbReference type="PANTHER" id="PTHR22767:SF3">
    <property type="entry name" value="N-ALPHA-ACETYLTRANSFERASE 25, NATB AUXILIARY SUBUNIT"/>
    <property type="match status" value="1"/>
</dbReference>
<dbReference type="EMBL" id="KV429053">
    <property type="protein sequence ID" value="KZT70144.1"/>
    <property type="molecule type" value="Genomic_DNA"/>
</dbReference>
<organism evidence="3 4">
    <name type="scientific">Daedalea quercina L-15889</name>
    <dbReference type="NCBI Taxonomy" id="1314783"/>
    <lineage>
        <taxon>Eukaryota</taxon>
        <taxon>Fungi</taxon>
        <taxon>Dikarya</taxon>
        <taxon>Basidiomycota</taxon>
        <taxon>Agaricomycotina</taxon>
        <taxon>Agaricomycetes</taxon>
        <taxon>Polyporales</taxon>
        <taxon>Fomitopsis</taxon>
    </lineage>
</organism>
<evidence type="ECO:0000256" key="2">
    <source>
        <dbReference type="SAM" id="MobiDB-lite"/>
    </source>
</evidence>
<dbReference type="SUPFAM" id="SSF48452">
    <property type="entry name" value="TPR-like"/>
    <property type="match status" value="1"/>
</dbReference>
<dbReference type="AlphaFoldDB" id="A0A165R0D9"/>
<dbReference type="OrthoDB" id="1874341at2759"/>
<keyword evidence="4" id="KW-1185">Reference proteome</keyword>
<accession>A0A165R0D9</accession>
<reference evidence="3 4" key="1">
    <citation type="journal article" date="2016" name="Mol. Biol. Evol.">
        <title>Comparative Genomics of Early-Diverging Mushroom-Forming Fungi Provides Insights into the Origins of Lignocellulose Decay Capabilities.</title>
        <authorList>
            <person name="Nagy L.G."/>
            <person name="Riley R."/>
            <person name="Tritt A."/>
            <person name="Adam C."/>
            <person name="Daum C."/>
            <person name="Floudas D."/>
            <person name="Sun H."/>
            <person name="Yadav J.S."/>
            <person name="Pangilinan J."/>
            <person name="Larsson K.H."/>
            <person name="Matsuura K."/>
            <person name="Barry K."/>
            <person name="Labutti K."/>
            <person name="Kuo R."/>
            <person name="Ohm R.A."/>
            <person name="Bhattacharya S.S."/>
            <person name="Shirouzu T."/>
            <person name="Yoshinaga Y."/>
            <person name="Martin F.M."/>
            <person name="Grigoriev I.V."/>
            <person name="Hibbett D.S."/>
        </authorList>
    </citation>
    <scope>NUCLEOTIDE SEQUENCE [LARGE SCALE GENOMIC DNA]</scope>
    <source>
        <strain evidence="3 4">L-15889</strain>
    </source>
</reference>
<comment type="similarity">
    <text evidence="1">Belongs to the MDM20/NAA25 family.</text>
</comment>
<evidence type="ECO:0008006" key="5">
    <source>
        <dbReference type="Google" id="ProtNLM"/>
    </source>
</evidence>
<name>A0A165R0D9_9APHY</name>
<dbReference type="Proteomes" id="UP000076727">
    <property type="component" value="Unassembled WGS sequence"/>
</dbReference>
<dbReference type="PANTHER" id="PTHR22767">
    <property type="entry name" value="N-TERMINAL ACETYLTRANSFERASE-RELATED"/>
    <property type="match status" value="1"/>
</dbReference>
<feature type="region of interest" description="Disordered" evidence="2">
    <location>
        <begin position="758"/>
        <end position="785"/>
    </location>
</feature>
<dbReference type="Pfam" id="PF09797">
    <property type="entry name" value="NatB_MDM20"/>
    <property type="match status" value="1"/>
</dbReference>
<protein>
    <recommendedName>
        <fullName evidence="5">Actin cytoskeleton organization protein</fullName>
    </recommendedName>
</protein>
<gene>
    <name evidence="3" type="ORF">DAEQUDRAFT_225479</name>
</gene>
<dbReference type="GO" id="GO:0031416">
    <property type="term" value="C:NatB complex"/>
    <property type="evidence" value="ECO:0007669"/>
    <property type="project" value="TreeGrafter"/>
</dbReference>
<dbReference type="Gene3D" id="1.25.40.1040">
    <property type="match status" value="1"/>
</dbReference>
<dbReference type="STRING" id="1314783.A0A165R0D9"/>
<evidence type="ECO:0000313" key="3">
    <source>
        <dbReference type="EMBL" id="KZT70144.1"/>
    </source>
</evidence>
<evidence type="ECO:0000313" key="4">
    <source>
        <dbReference type="Proteomes" id="UP000076727"/>
    </source>
</evidence>
<proteinExistence type="inferred from homology"/>